<evidence type="ECO:0000256" key="1">
    <source>
        <dbReference type="ARBA" id="ARBA00010641"/>
    </source>
</evidence>
<keyword evidence="8" id="KW-1185">Reference proteome</keyword>
<dbReference type="Pfam" id="PF08281">
    <property type="entry name" value="Sigma70_r4_2"/>
    <property type="match status" value="1"/>
</dbReference>
<dbReference type="GO" id="GO:0016987">
    <property type="term" value="F:sigma factor activity"/>
    <property type="evidence" value="ECO:0007669"/>
    <property type="project" value="UniProtKB-KW"/>
</dbReference>
<dbReference type="SUPFAM" id="SSF88659">
    <property type="entry name" value="Sigma3 and sigma4 domains of RNA polymerase sigma factors"/>
    <property type="match status" value="1"/>
</dbReference>
<name>A0A4Q7MQL1_9BACT</name>
<dbReference type="AlphaFoldDB" id="A0A4Q7MQL1"/>
<reference evidence="7 8" key="1">
    <citation type="submission" date="2019-02" db="EMBL/GenBank/DDBJ databases">
        <title>Genomic Encyclopedia of Type Strains, Phase IV (KMG-IV): sequencing the most valuable type-strain genomes for metagenomic binning, comparative biology and taxonomic classification.</title>
        <authorList>
            <person name="Goeker M."/>
        </authorList>
    </citation>
    <scope>NUCLEOTIDE SEQUENCE [LARGE SCALE GENOMIC DNA]</scope>
    <source>
        <strain evidence="7 8">DSM 18116</strain>
    </source>
</reference>
<gene>
    <name evidence="7" type="ORF">EV199_2912</name>
</gene>
<dbReference type="InterPro" id="IPR013324">
    <property type="entry name" value="RNA_pol_sigma_r3/r4-like"/>
</dbReference>
<evidence type="ECO:0000259" key="5">
    <source>
        <dbReference type="Pfam" id="PF04542"/>
    </source>
</evidence>
<dbReference type="GO" id="GO:0003677">
    <property type="term" value="F:DNA binding"/>
    <property type="evidence" value="ECO:0007669"/>
    <property type="project" value="InterPro"/>
</dbReference>
<protein>
    <submittedName>
        <fullName evidence="7">RNA polymerase sigma-70 factor (ECF subfamily)</fullName>
    </submittedName>
</protein>
<dbReference type="InterPro" id="IPR013325">
    <property type="entry name" value="RNA_pol_sigma_r2"/>
</dbReference>
<comment type="similarity">
    <text evidence="1">Belongs to the sigma-70 factor family. ECF subfamily.</text>
</comment>
<evidence type="ECO:0000313" key="8">
    <source>
        <dbReference type="Proteomes" id="UP000293874"/>
    </source>
</evidence>
<dbReference type="InterPro" id="IPR036388">
    <property type="entry name" value="WH-like_DNA-bd_sf"/>
</dbReference>
<dbReference type="EMBL" id="SGXA01000002">
    <property type="protein sequence ID" value="RZS71012.1"/>
    <property type="molecule type" value="Genomic_DNA"/>
</dbReference>
<dbReference type="PANTHER" id="PTHR43133:SF46">
    <property type="entry name" value="RNA POLYMERASE SIGMA-70 FACTOR ECF SUBFAMILY"/>
    <property type="match status" value="1"/>
</dbReference>
<dbReference type="RefSeq" id="WP_130541551.1">
    <property type="nucleotide sequence ID" value="NZ_CP042431.1"/>
</dbReference>
<dbReference type="OrthoDB" id="665981at2"/>
<dbReference type="PANTHER" id="PTHR43133">
    <property type="entry name" value="RNA POLYMERASE ECF-TYPE SIGMA FACTO"/>
    <property type="match status" value="1"/>
</dbReference>
<dbReference type="CDD" id="cd06171">
    <property type="entry name" value="Sigma70_r4"/>
    <property type="match status" value="1"/>
</dbReference>
<dbReference type="InterPro" id="IPR014284">
    <property type="entry name" value="RNA_pol_sigma-70_dom"/>
</dbReference>
<dbReference type="InterPro" id="IPR007627">
    <property type="entry name" value="RNA_pol_sigma70_r2"/>
</dbReference>
<proteinExistence type="inferred from homology"/>
<dbReference type="GO" id="GO:0006352">
    <property type="term" value="P:DNA-templated transcription initiation"/>
    <property type="evidence" value="ECO:0007669"/>
    <property type="project" value="InterPro"/>
</dbReference>
<comment type="caution">
    <text evidence="7">The sequence shown here is derived from an EMBL/GenBank/DDBJ whole genome shotgun (WGS) entry which is preliminary data.</text>
</comment>
<evidence type="ECO:0000256" key="3">
    <source>
        <dbReference type="ARBA" id="ARBA00023082"/>
    </source>
</evidence>
<dbReference type="SUPFAM" id="SSF88946">
    <property type="entry name" value="Sigma2 domain of RNA polymerase sigma factors"/>
    <property type="match status" value="1"/>
</dbReference>
<dbReference type="Proteomes" id="UP000293874">
    <property type="component" value="Unassembled WGS sequence"/>
</dbReference>
<sequence>MADVPPYNEKELLLRITNGDEGAFEIVYNFHQGKLYSAAIVLTRSEELAGELVQDVFLKLWLKRGELTQIQSLSNYLFIMLRNEVYDWFTRESRRRKMLKAGIVASQFPIDLSEDFLVKSDTTDLLEKGILRLPPQQQAVFRMVRQQGISREEVAGILKIDPNTVKTHLSRALKSLRAWYMAQNIFFWPVTLLLLSKGLH</sequence>
<evidence type="ECO:0000256" key="2">
    <source>
        <dbReference type="ARBA" id="ARBA00023015"/>
    </source>
</evidence>
<evidence type="ECO:0000313" key="7">
    <source>
        <dbReference type="EMBL" id="RZS71012.1"/>
    </source>
</evidence>
<dbReference type="InterPro" id="IPR039425">
    <property type="entry name" value="RNA_pol_sigma-70-like"/>
</dbReference>
<feature type="domain" description="RNA polymerase sigma-70 region 2" evidence="5">
    <location>
        <begin position="30"/>
        <end position="95"/>
    </location>
</feature>
<dbReference type="NCBIfam" id="TIGR02937">
    <property type="entry name" value="sigma70-ECF"/>
    <property type="match status" value="1"/>
</dbReference>
<evidence type="ECO:0000256" key="4">
    <source>
        <dbReference type="ARBA" id="ARBA00023163"/>
    </source>
</evidence>
<feature type="domain" description="RNA polymerase sigma factor 70 region 4 type 2" evidence="6">
    <location>
        <begin position="126"/>
        <end position="176"/>
    </location>
</feature>
<evidence type="ECO:0000259" key="6">
    <source>
        <dbReference type="Pfam" id="PF08281"/>
    </source>
</evidence>
<accession>A0A4Q7MQL1</accession>
<dbReference type="Gene3D" id="1.10.1740.10">
    <property type="match status" value="1"/>
</dbReference>
<keyword evidence="2" id="KW-0805">Transcription regulation</keyword>
<dbReference type="Gene3D" id="1.10.10.10">
    <property type="entry name" value="Winged helix-like DNA-binding domain superfamily/Winged helix DNA-binding domain"/>
    <property type="match status" value="1"/>
</dbReference>
<organism evidence="7 8">
    <name type="scientific">Pseudobacter ginsenosidimutans</name>
    <dbReference type="NCBI Taxonomy" id="661488"/>
    <lineage>
        <taxon>Bacteria</taxon>
        <taxon>Pseudomonadati</taxon>
        <taxon>Bacteroidota</taxon>
        <taxon>Chitinophagia</taxon>
        <taxon>Chitinophagales</taxon>
        <taxon>Chitinophagaceae</taxon>
        <taxon>Pseudobacter</taxon>
    </lineage>
</organism>
<dbReference type="Pfam" id="PF04542">
    <property type="entry name" value="Sigma70_r2"/>
    <property type="match status" value="1"/>
</dbReference>
<keyword evidence="4" id="KW-0804">Transcription</keyword>
<keyword evidence="3" id="KW-0731">Sigma factor</keyword>
<dbReference type="InterPro" id="IPR013249">
    <property type="entry name" value="RNA_pol_sigma70_r4_t2"/>
</dbReference>